<reference evidence="1" key="2">
    <citation type="submission" date="2025-09" db="UniProtKB">
        <authorList>
            <consortium name="EnsemblPlants"/>
        </authorList>
    </citation>
    <scope>IDENTIFICATION</scope>
</reference>
<dbReference type="EnsemblPlants" id="AVESA.00010b.r2.6CG1148700.1">
    <property type="protein sequence ID" value="AVESA.00010b.r2.6CG1148700.1.CDS"/>
    <property type="gene ID" value="AVESA.00010b.r2.6CG1148700"/>
</dbReference>
<reference evidence="1" key="1">
    <citation type="submission" date="2021-05" db="EMBL/GenBank/DDBJ databases">
        <authorList>
            <person name="Scholz U."/>
            <person name="Mascher M."/>
            <person name="Fiebig A."/>
        </authorList>
    </citation>
    <scope>NUCLEOTIDE SEQUENCE [LARGE SCALE GENOMIC DNA]</scope>
</reference>
<sequence>MDVARKEIQELLQRTPPPIANTGSGSKGELKVISIVGFGGSGKTRLAKQVYEDVDHQFDQRAWVSVAKKNVNEVLEALLDDMSLEMVSANQSTSVQHINNGANITQKLKSFLDKRRYLIVIDDVRSTEDWETLENAFPDSDVDSRIIVTTTSQPVAARCSFPNGHVYKMSTLCGKDSDNLFFGALTGQHSSAVKKDLSTAVKICDGLPIALIGSAKSLKGTTLNQDECQEAIHKLSAKKEGINDTLRRLHWVLMNKYSGVTSYGARTCLLYFHMFPYNIQTKRKFLTRRWLAEELVERDDTNCSDLDAASKYLKILSDSNIIRSMQASNNDTVKSCRLPGTMHEFISRHSRSQNFVTFLCHGNNKPADPNNVRRLSLHGGAAESKMCIEGVHVSLLRTLAVSGRACEVIMDFSQYELLRVLDLKECDYQINKEKLKGICKLVMLKYLGLPGSIVEVPRDIVDLLNLETLDLGDTQTVKVYGEVINLPRLKHLLGKFRLSTSDTPGRHIPKDSTLETLSGFVTNQSAAFAKLMVHMKQLRKVKMWCDFNADKGDVKHLSSAIQGFILKGSSDPIDVGRSLSIDVRDCKVQFLESLQAPGRLTKLKLFGELDKVPEFITGLAGITELCLSSTTLRSEREISRQ</sequence>
<name>A0ACD5ZHC0_AVESA</name>
<accession>A0ACD5ZHC0</accession>
<organism evidence="1 2">
    <name type="scientific">Avena sativa</name>
    <name type="common">Oat</name>
    <dbReference type="NCBI Taxonomy" id="4498"/>
    <lineage>
        <taxon>Eukaryota</taxon>
        <taxon>Viridiplantae</taxon>
        <taxon>Streptophyta</taxon>
        <taxon>Embryophyta</taxon>
        <taxon>Tracheophyta</taxon>
        <taxon>Spermatophyta</taxon>
        <taxon>Magnoliopsida</taxon>
        <taxon>Liliopsida</taxon>
        <taxon>Poales</taxon>
        <taxon>Poaceae</taxon>
        <taxon>BOP clade</taxon>
        <taxon>Pooideae</taxon>
        <taxon>Poodae</taxon>
        <taxon>Poeae</taxon>
        <taxon>Poeae Chloroplast Group 1 (Aveneae type)</taxon>
        <taxon>Aveninae</taxon>
        <taxon>Avena</taxon>
    </lineage>
</organism>
<evidence type="ECO:0000313" key="2">
    <source>
        <dbReference type="Proteomes" id="UP001732700"/>
    </source>
</evidence>
<proteinExistence type="predicted"/>
<evidence type="ECO:0000313" key="1">
    <source>
        <dbReference type="EnsemblPlants" id="AVESA.00010b.r2.6CG1148700.1.CDS"/>
    </source>
</evidence>
<dbReference type="Proteomes" id="UP001732700">
    <property type="component" value="Chromosome 6C"/>
</dbReference>
<protein>
    <submittedName>
        <fullName evidence="1">Uncharacterized protein</fullName>
    </submittedName>
</protein>
<keyword evidence="2" id="KW-1185">Reference proteome</keyword>